<dbReference type="Pfam" id="PF00271">
    <property type="entry name" value="Helicase_C"/>
    <property type="match status" value="1"/>
</dbReference>
<dbReference type="InterPro" id="IPR024759">
    <property type="entry name" value="UvrB_YAD/RRR_dom"/>
</dbReference>
<dbReference type="EMBL" id="UGSG01000001">
    <property type="protein sequence ID" value="SUA81734.1"/>
    <property type="molecule type" value="Genomic_DNA"/>
</dbReference>
<dbReference type="GO" id="GO:0009381">
    <property type="term" value="F:excinuclease ABC activity"/>
    <property type="evidence" value="ECO:0007669"/>
    <property type="project" value="UniProtKB-UniRule"/>
</dbReference>
<keyword evidence="15" id="KW-0175">Coiled coil</keyword>
<dbReference type="CDD" id="cd18790">
    <property type="entry name" value="SF2_C_UvrB"/>
    <property type="match status" value="1"/>
</dbReference>
<comment type="similarity">
    <text evidence="2 13 14">Belongs to the UvrB family.</text>
</comment>
<feature type="domain" description="UVR" evidence="16">
    <location>
        <begin position="644"/>
        <end position="679"/>
    </location>
</feature>
<dbReference type="STRING" id="93220.A6P55_19800"/>
<evidence type="ECO:0000256" key="3">
    <source>
        <dbReference type="ARBA" id="ARBA00022490"/>
    </source>
</evidence>
<dbReference type="PROSITE" id="PS50151">
    <property type="entry name" value="UVR"/>
    <property type="match status" value="1"/>
</dbReference>
<dbReference type="KEGG" id="prb:X636_19335"/>
<keyword evidence="3 13" id="KW-0963">Cytoplasm</keyword>
<dbReference type="PROSITE" id="PS51194">
    <property type="entry name" value="HELICASE_CTER"/>
    <property type="match status" value="1"/>
</dbReference>
<evidence type="ECO:0000256" key="6">
    <source>
        <dbReference type="ARBA" id="ARBA00022769"/>
    </source>
</evidence>
<gene>
    <name evidence="13 19" type="primary">uvrB</name>
    <name evidence="19" type="ORF">NCTC13160_04602</name>
    <name evidence="20" type="ORF">PPN31119_01485</name>
</gene>
<evidence type="ECO:0000256" key="1">
    <source>
        <dbReference type="ARBA" id="ARBA00004496"/>
    </source>
</evidence>
<dbReference type="EMBL" id="CABPSO010000003">
    <property type="protein sequence ID" value="VVE64176.1"/>
    <property type="molecule type" value="Genomic_DNA"/>
</dbReference>
<evidence type="ECO:0000256" key="13">
    <source>
        <dbReference type="HAMAP-Rule" id="MF_00204"/>
    </source>
</evidence>
<dbReference type="SMART" id="SM00490">
    <property type="entry name" value="HELICc"/>
    <property type="match status" value="1"/>
</dbReference>
<dbReference type="Pfam" id="PF02151">
    <property type="entry name" value="UVR"/>
    <property type="match status" value="1"/>
</dbReference>
<reference evidence="19 21" key="1">
    <citation type="submission" date="2018-06" db="EMBL/GenBank/DDBJ databases">
        <authorList>
            <consortium name="Pathogen Informatics"/>
            <person name="Doyle S."/>
        </authorList>
    </citation>
    <scope>NUCLEOTIDE SEQUENCE [LARGE SCALE GENOMIC DNA]</scope>
    <source>
        <strain evidence="19 21">NCTC13160</strain>
    </source>
</reference>
<dbReference type="InterPro" id="IPR027417">
    <property type="entry name" value="P-loop_NTPase"/>
</dbReference>
<evidence type="ECO:0000256" key="7">
    <source>
        <dbReference type="ARBA" id="ARBA00022840"/>
    </source>
</evidence>
<evidence type="ECO:0000256" key="12">
    <source>
        <dbReference type="ARBA" id="ARBA00029504"/>
    </source>
</evidence>
<organism evidence="19 21">
    <name type="scientific">Pandoraea pnomenusa</name>
    <dbReference type="NCBI Taxonomy" id="93220"/>
    <lineage>
        <taxon>Bacteria</taxon>
        <taxon>Pseudomonadati</taxon>
        <taxon>Pseudomonadota</taxon>
        <taxon>Betaproteobacteria</taxon>
        <taxon>Burkholderiales</taxon>
        <taxon>Burkholderiaceae</taxon>
        <taxon>Pandoraea</taxon>
    </lineage>
</organism>
<keyword evidence="7 13" id="KW-0067">ATP-binding</keyword>
<dbReference type="NCBIfam" id="NF003673">
    <property type="entry name" value="PRK05298.1"/>
    <property type="match status" value="1"/>
</dbReference>
<keyword evidence="10 13" id="KW-0742">SOS response</keyword>
<proteinExistence type="inferred from homology"/>
<dbReference type="Proteomes" id="UP000361468">
    <property type="component" value="Unassembled WGS sequence"/>
</dbReference>
<dbReference type="Pfam" id="PF17757">
    <property type="entry name" value="UvrB_inter"/>
    <property type="match status" value="1"/>
</dbReference>
<dbReference type="SMART" id="SM00487">
    <property type="entry name" value="DEXDc"/>
    <property type="match status" value="1"/>
</dbReference>
<dbReference type="InterPro" id="IPR041471">
    <property type="entry name" value="UvrB_inter"/>
</dbReference>
<evidence type="ECO:0000256" key="15">
    <source>
        <dbReference type="SAM" id="Coils"/>
    </source>
</evidence>
<reference evidence="20 22" key="2">
    <citation type="submission" date="2019-08" db="EMBL/GenBank/DDBJ databases">
        <authorList>
            <person name="Peeters C."/>
        </authorList>
    </citation>
    <scope>NUCLEOTIDE SEQUENCE [LARGE SCALE GENOMIC DNA]</scope>
    <source>
        <strain evidence="20 22">LMG 31119</strain>
    </source>
</reference>
<dbReference type="Pfam" id="PF12344">
    <property type="entry name" value="UvrB"/>
    <property type="match status" value="1"/>
</dbReference>
<keyword evidence="22" id="KW-1185">Reference proteome</keyword>
<dbReference type="KEGG" id="ppno:DA70_07340"/>
<evidence type="ECO:0000256" key="10">
    <source>
        <dbReference type="ARBA" id="ARBA00023236"/>
    </source>
</evidence>
<dbReference type="InterPro" id="IPR014001">
    <property type="entry name" value="Helicase_ATP-bd"/>
</dbReference>
<dbReference type="Gene3D" id="6.10.140.240">
    <property type="match status" value="1"/>
</dbReference>
<dbReference type="Gene3D" id="4.10.860.10">
    <property type="entry name" value="UVR domain"/>
    <property type="match status" value="1"/>
</dbReference>
<evidence type="ECO:0000256" key="11">
    <source>
        <dbReference type="ARBA" id="ARBA00026033"/>
    </source>
</evidence>
<dbReference type="GO" id="GO:0016887">
    <property type="term" value="F:ATP hydrolysis activity"/>
    <property type="evidence" value="ECO:0007669"/>
    <property type="project" value="InterPro"/>
</dbReference>
<dbReference type="GO" id="GO:0009380">
    <property type="term" value="C:excinuclease repair complex"/>
    <property type="evidence" value="ECO:0007669"/>
    <property type="project" value="InterPro"/>
</dbReference>
<dbReference type="CDD" id="cd17916">
    <property type="entry name" value="DEXHc_UvrB"/>
    <property type="match status" value="1"/>
</dbReference>
<evidence type="ECO:0000313" key="20">
    <source>
        <dbReference type="EMBL" id="VVE64176.1"/>
    </source>
</evidence>
<dbReference type="NCBIfam" id="TIGR00631">
    <property type="entry name" value="uvrb"/>
    <property type="match status" value="1"/>
</dbReference>
<dbReference type="SUPFAM" id="SSF46600">
    <property type="entry name" value="C-terminal UvrC-binding domain of UvrB"/>
    <property type="match status" value="1"/>
</dbReference>
<dbReference type="InterPro" id="IPR001943">
    <property type="entry name" value="UVR_dom"/>
</dbReference>
<dbReference type="InterPro" id="IPR036876">
    <property type="entry name" value="UVR_dom_sf"/>
</dbReference>
<dbReference type="PANTHER" id="PTHR24029">
    <property type="entry name" value="UVRABC SYSTEM PROTEIN B"/>
    <property type="match status" value="1"/>
</dbReference>
<dbReference type="AlphaFoldDB" id="A0A378YXA9"/>
<dbReference type="HAMAP" id="MF_00204">
    <property type="entry name" value="UvrB"/>
    <property type="match status" value="1"/>
</dbReference>
<evidence type="ECO:0000256" key="2">
    <source>
        <dbReference type="ARBA" id="ARBA00008533"/>
    </source>
</evidence>
<feature type="domain" description="Helicase C-terminal" evidence="18">
    <location>
        <begin position="447"/>
        <end position="613"/>
    </location>
</feature>
<dbReference type="PANTHER" id="PTHR24029:SF0">
    <property type="entry name" value="UVRABC SYSTEM PROTEIN B"/>
    <property type="match status" value="1"/>
</dbReference>
<dbReference type="GO" id="GO:0009432">
    <property type="term" value="P:SOS response"/>
    <property type="evidence" value="ECO:0007669"/>
    <property type="project" value="UniProtKB-UniRule"/>
</dbReference>
<keyword evidence="4 13" id="KW-0547">Nucleotide-binding</keyword>
<dbReference type="GO" id="GO:0003677">
    <property type="term" value="F:DNA binding"/>
    <property type="evidence" value="ECO:0007669"/>
    <property type="project" value="UniProtKB-UniRule"/>
</dbReference>
<sequence>MTPAADHDLDESKFQTFPDSPYQLYCPFPPAGDQPTAIAQLSEGVEDGLAFQTLLGVTGSGKTFTMANVIARLGRPAIVFAPNKTLAAQLYSEFREFFPRNAVEYFVSYYDYYQPEAYVPQRDLFIEKDSSVNEHIEQMRLSATKSLLERRDVVIVATVSAIYGIGNPSEYHQMILTVRQGDKLGQREIIARLIAMQYTRNETDFGRGTFRVRGDTIDVFPAEHAELALRIELFDDEVDTLQLFDPLTGRVRQKVPRFTVYPSSHYVTPRETVLRAIETIKDELRERLDFFYKEGKLVEAQRLEQRTRFDLEMLQELGFCKGIENYSRHLSGAAPGEPPPTLVDYLPPDALMFLDESHVLIGQFNGMYNGDRARKENLVNYGFRLPSALDNRPLKFAEYERKMRQAIFVSATPADYENKRTGQVVEQVVRPTGLIDPIIEVRPARTQVDDVLSEINKRVAVEERVLVTTLTKRMAEQLTEYLSDNGVKVRYLHSDIDTVERVEIIRDLRLGAFDVLVGINLLREGLDIPEVSLVAILDADKEGFLRAERSLIQTIGRAARNVNGTAILYADKMTDSMKRAIGETERRRAKQMAHNEAHGIVPQGVKKRIKDIIDGVYDPQDAKAEMAEAKEQAHYQDMSEKQLAREIKKLEKQMQEHARNLEFEKAAKVRDQLLHVKALVFGTDGASETELGPKA</sequence>
<dbReference type="GO" id="GO:0005737">
    <property type="term" value="C:cytoplasm"/>
    <property type="evidence" value="ECO:0007669"/>
    <property type="project" value="UniProtKB-SubCell"/>
</dbReference>
<accession>A0A378YXA9</accession>
<keyword evidence="9 13" id="KW-0234">DNA repair</keyword>
<dbReference type="InterPro" id="IPR006935">
    <property type="entry name" value="Helicase/UvrB_N"/>
</dbReference>
<dbReference type="InterPro" id="IPR004807">
    <property type="entry name" value="UvrB"/>
</dbReference>
<evidence type="ECO:0000256" key="4">
    <source>
        <dbReference type="ARBA" id="ARBA00022741"/>
    </source>
</evidence>
<comment type="function">
    <text evidence="13">The UvrABC repair system catalyzes the recognition and processing of DNA lesions. A damage recognition complex composed of 2 UvrA and 2 UvrB subunits scans DNA for abnormalities. Upon binding of the UvrA(2)B(2) complex to a putative damaged site, the DNA wraps around one UvrB monomer. DNA wrap is dependent on ATP binding by UvrB and probably causes local melting of the DNA helix, facilitating insertion of UvrB beta-hairpin between the DNA strands. Then UvrB probes one DNA strand for the presence of a lesion. If a lesion is found the UvrA subunits dissociate and the UvrB-DNA preincision complex is formed. This complex is subsequently bound by UvrC and the second UvrB is released. If no lesion is found, the DNA wraps around the other UvrB subunit that will check the other stand for damage.</text>
</comment>
<dbReference type="Gene3D" id="3.40.50.300">
    <property type="entry name" value="P-loop containing nucleotide triphosphate hydrolases"/>
    <property type="match status" value="3"/>
</dbReference>
<comment type="domain">
    <text evidence="13">The beta-hairpin motif is involved in DNA binding.</text>
</comment>
<evidence type="ECO:0000313" key="19">
    <source>
        <dbReference type="EMBL" id="SUA81734.1"/>
    </source>
</evidence>
<keyword evidence="5 13" id="KW-0227">DNA damage</keyword>
<dbReference type="RefSeq" id="WP_023873814.1">
    <property type="nucleotide sequence ID" value="NC_023018.2"/>
</dbReference>
<feature type="short sequence motif" description="Beta-hairpin" evidence="13">
    <location>
        <begin position="109"/>
        <end position="132"/>
    </location>
</feature>
<comment type="subcellular location">
    <subcellularLocation>
        <location evidence="1 13 14">Cytoplasm</location>
    </subcellularLocation>
</comment>
<dbReference type="OrthoDB" id="9806651at2"/>
<comment type="subunit">
    <text evidence="11 13 14">Forms a heterotetramer with UvrA during the search for lesions. Interacts with UvrC in an incision complex.</text>
</comment>
<keyword evidence="6 13" id="KW-0228">DNA excision</keyword>
<feature type="domain" description="Helicase ATP-binding" evidence="17">
    <location>
        <begin position="43"/>
        <end position="177"/>
    </location>
</feature>
<dbReference type="Pfam" id="PF04851">
    <property type="entry name" value="ResIII"/>
    <property type="match status" value="1"/>
</dbReference>
<evidence type="ECO:0000256" key="14">
    <source>
        <dbReference type="RuleBase" id="RU003587"/>
    </source>
</evidence>
<dbReference type="SUPFAM" id="SSF52540">
    <property type="entry name" value="P-loop containing nucleoside triphosphate hydrolases"/>
    <property type="match status" value="2"/>
</dbReference>
<dbReference type="GeneID" id="57198231"/>
<name>A0A378YXA9_9BURK</name>
<evidence type="ECO:0000313" key="21">
    <source>
        <dbReference type="Proteomes" id="UP000254573"/>
    </source>
</evidence>
<feature type="binding site" evidence="13">
    <location>
        <begin position="56"/>
        <end position="63"/>
    </location>
    <ligand>
        <name>ATP</name>
        <dbReference type="ChEBI" id="CHEBI:30616"/>
    </ligand>
</feature>
<evidence type="ECO:0000259" key="17">
    <source>
        <dbReference type="PROSITE" id="PS51192"/>
    </source>
</evidence>
<evidence type="ECO:0000313" key="22">
    <source>
        <dbReference type="Proteomes" id="UP000361468"/>
    </source>
</evidence>
<evidence type="ECO:0000259" key="18">
    <source>
        <dbReference type="PROSITE" id="PS51194"/>
    </source>
</evidence>
<evidence type="ECO:0000256" key="5">
    <source>
        <dbReference type="ARBA" id="ARBA00022763"/>
    </source>
</evidence>
<evidence type="ECO:0000256" key="8">
    <source>
        <dbReference type="ARBA" id="ARBA00022881"/>
    </source>
</evidence>
<dbReference type="GO" id="GO:0006289">
    <property type="term" value="P:nucleotide-excision repair"/>
    <property type="evidence" value="ECO:0007669"/>
    <property type="project" value="UniProtKB-UniRule"/>
</dbReference>
<evidence type="ECO:0000259" key="16">
    <source>
        <dbReference type="PROSITE" id="PS50151"/>
    </source>
</evidence>
<dbReference type="GO" id="GO:0005524">
    <property type="term" value="F:ATP binding"/>
    <property type="evidence" value="ECO:0007669"/>
    <property type="project" value="UniProtKB-UniRule"/>
</dbReference>
<dbReference type="InterPro" id="IPR001650">
    <property type="entry name" value="Helicase_C-like"/>
</dbReference>
<protein>
    <recommendedName>
        <fullName evidence="12 13">UvrABC system protein B</fullName>
        <shortName evidence="13">Protein UvrB</shortName>
    </recommendedName>
    <alternativeName>
        <fullName evidence="13">Excinuclease ABC subunit B</fullName>
    </alternativeName>
</protein>
<dbReference type="Proteomes" id="UP000254573">
    <property type="component" value="Unassembled WGS sequence"/>
</dbReference>
<dbReference type="PROSITE" id="PS51192">
    <property type="entry name" value="HELICASE_ATP_BIND_1"/>
    <property type="match status" value="1"/>
</dbReference>
<evidence type="ECO:0000256" key="9">
    <source>
        <dbReference type="ARBA" id="ARBA00023204"/>
    </source>
</evidence>
<keyword evidence="8 13" id="KW-0267">Excision nuclease</keyword>
<feature type="coiled-coil region" evidence="15">
    <location>
        <begin position="640"/>
        <end position="667"/>
    </location>
</feature>